<dbReference type="InterPro" id="IPR023346">
    <property type="entry name" value="Lysozyme-like_dom_sf"/>
</dbReference>
<dbReference type="Gene3D" id="1.10.530.10">
    <property type="match status" value="1"/>
</dbReference>
<accession>A0A3M7RGU4</accession>
<proteinExistence type="predicted"/>
<protein>
    <submittedName>
        <fullName evidence="1">Chitinase 4-like</fullName>
    </submittedName>
</protein>
<reference evidence="1 2" key="1">
    <citation type="journal article" date="2018" name="Sci. Rep.">
        <title>Genomic signatures of local adaptation to the degree of environmental predictability in rotifers.</title>
        <authorList>
            <person name="Franch-Gras L."/>
            <person name="Hahn C."/>
            <person name="Garcia-Roger E.M."/>
            <person name="Carmona M.J."/>
            <person name="Serra M."/>
            <person name="Gomez A."/>
        </authorList>
    </citation>
    <scope>NUCLEOTIDE SEQUENCE [LARGE SCALE GENOMIC DNA]</scope>
    <source>
        <strain evidence="1">HYR1</strain>
    </source>
</reference>
<dbReference type="SUPFAM" id="SSF53955">
    <property type="entry name" value="Lysozyme-like"/>
    <property type="match status" value="1"/>
</dbReference>
<sequence>MISFQEFCKALRNNGYQTYGRYQGFMEACEMASIQDRDEAAMFLASLIYASDGLKYTKECDPKTINESKRIYGRYISRGFFPLKSIENYKAVSVDLGENYYDNPEKIEKEEHAWKVSCWFWQMYCKKYVSDGFTKLTDLVFKINPDSRPKIENVYTIVCKSFGIETKF</sequence>
<comment type="caution">
    <text evidence="1">The sequence shown here is derived from an EMBL/GenBank/DDBJ whole genome shotgun (WGS) entry which is preliminary data.</text>
</comment>
<dbReference type="STRING" id="10195.A0A3M7RGU4"/>
<dbReference type="Proteomes" id="UP000276133">
    <property type="component" value="Unassembled WGS sequence"/>
</dbReference>
<dbReference type="OrthoDB" id="5985073at2759"/>
<evidence type="ECO:0000313" key="1">
    <source>
        <dbReference type="EMBL" id="RNA22674.1"/>
    </source>
</evidence>
<evidence type="ECO:0000313" key="2">
    <source>
        <dbReference type="Proteomes" id="UP000276133"/>
    </source>
</evidence>
<keyword evidence="2" id="KW-1185">Reference proteome</keyword>
<gene>
    <name evidence="1" type="ORF">BpHYR1_044406</name>
</gene>
<dbReference type="AlphaFoldDB" id="A0A3M7RGU4"/>
<name>A0A3M7RGU4_BRAPC</name>
<dbReference type="EMBL" id="REGN01003414">
    <property type="protein sequence ID" value="RNA22674.1"/>
    <property type="molecule type" value="Genomic_DNA"/>
</dbReference>
<organism evidence="1 2">
    <name type="scientific">Brachionus plicatilis</name>
    <name type="common">Marine rotifer</name>
    <name type="synonym">Brachionus muelleri</name>
    <dbReference type="NCBI Taxonomy" id="10195"/>
    <lineage>
        <taxon>Eukaryota</taxon>
        <taxon>Metazoa</taxon>
        <taxon>Spiralia</taxon>
        <taxon>Gnathifera</taxon>
        <taxon>Rotifera</taxon>
        <taxon>Eurotatoria</taxon>
        <taxon>Monogononta</taxon>
        <taxon>Pseudotrocha</taxon>
        <taxon>Ploima</taxon>
        <taxon>Brachionidae</taxon>
        <taxon>Brachionus</taxon>
    </lineage>
</organism>